<dbReference type="RefSeq" id="WP_095654962.1">
    <property type="nucleotide sequence ID" value="NZ_NPOA01000004.1"/>
</dbReference>
<comment type="subunit">
    <text evidence="5">Homodimer.</text>
</comment>
<dbReference type="EC" id="2.1.1.45" evidence="1 5"/>
<evidence type="ECO:0000256" key="3">
    <source>
        <dbReference type="ARBA" id="ARBA00022679"/>
    </source>
</evidence>
<evidence type="ECO:0000256" key="2">
    <source>
        <dbReference type="ARBA" id="ARBA00022603"/>
    </source>
</evidence>
<dbReference type="NCBIfam" id="NF002495">
    <property type="entry name" value="PRK01827.1-1"/>
    <property type="match status" value="1"/>
</dbReference>
<dbReference type="AlphaFoldDB" id="A0A2A2IGU0"/>
<keyword evidence="8" id="KW-1185">Reference proteome</keyword>
<sequence length="279" mass="32796">MNKADIIFKQQIEDVLNNGTWDENPRPRYESDGEIAYTKFISQVYEDYHLDKGEFPITTLRPIGWKSAIKELLWIYSDQTNELSVLKDKYNIHWWDSWQVEGTGNIGQRYGATVKRYDLINKLIKGLKENPFGRRHLLNLWQEQDFSETDGLLPCAMLSSYTVRKVGDDYYLDATLFQRSSDYLVAGHINMVQYVALQMMLAHECGMKVGKFVRFTQNIHIYDRHYEQAHELLSRPVTTKQPRLILNAEGKSFYDINIDDFEMIDYEPTRPQLKFDLGI</sequence>
<evidence type="ECO:0000313" key="8">
    <source>
        <dbReference type="Proteomes" id="UP000218887"/>
    </source>
</evidence>
<dbReference type="GO" id="GO:0005829">
    <property type="term" value="C:cytosol"/>
    <property type="evidence" value="ECO:0007669"/>
    <property type="project" value="TreeGrafter"/>
</dbReference>
<comment type="caution">
    <text evidence="5">Lacks conserved residue(s) required for the propagation of feature annotation.</text>
</comment>
<dbReference type="Proteomes" id="UP000218887">
    <property type="component" value="Unassembled WGS sequence"/>
</dbReference>
<dbReference type="OrthoDB" id="9774633at2"/>
<evidence type="ECO:0000256" key="5">
    <source>
        <dbReference type="HAMAP-Rule" id="MF_00008"/>
    </source>
</evidence>
<keyword evidence="5" id="KW-0963">Cytoplasm</keyword>
<feature type="binding site" evidence="5">
    <location>
        <begin position="134"/>
        <end position="135"/>
    </location>
    <ligand>
        <name>dUMP</name>
        <dbReference type="ChEBI" id="CHEBI:246422"/>
        <note>ligand shared between dimeric partners</note>
    </ligand>
</feature>
<dbReference type="GO" id="GO:0006235">
    <property type="term" value="P:dTTP biosynthetic process"/>
    <property type="evidence" value="ECO:0007669"/>
    <property type="project" value="UniProtKB-UniRule"/>
</dbReference>
<keyword evidence="2 5" id="KW-0489">Methyltransferase</keyword>
<keyword evidence="4 5" id="KW-0545">Nucleotide biosynthesis</keyword>
<feature type="binding site" description="in other chain" evidence="5">
    <location>
        <begin position="220"/>
        <end position="222"/>
    </location>
    <ligand>
        <name>dUMP</name>
        <dbReference type="ChEBI" id="CHEBI:246422"/>
        <note>ligand shared between dimeric partners</note>
    </ligand>
</feature>
<evidence type="ECO:0000259" key="6">
    <source>
        <dbReference type="Pfam" id="PF00303"/>
    </source>
</evidence>
<name>A0A2A2IGU0_9BACI</name>
<keyword evidence="3 5" id="KW-0808">Transferase</keyword>
<protein>
    <recommendedName>
        <fullName evidence="1 5">Thymidylate synthase</fullName>
        <shortName evidence="5">TS</shortName>
        <shortName evidence="5">TSase</shortName>
        <ecNumber evidence="1 5">2.1.1.45</ecNumber>
    </recommendedName>
</protein>
<comment type="caution">
    <text evidence="7">The sequence shown here is derived from an EMBL/GenBank/DDBJ whole genome shotgun (WGS) entry which is preliminary data.</text>
</comment>
<feature type="active site" description="Nucleophile" evidence="5">
    <location>
        <position position="155"/>
    </location>
</feature>
<dbReference type="GO" id="GO:0006231">
    <property type="term" value="P:dTMP biosynthetic process"/>
    <property type="evidence" value="ECO:0007669"/>
    <property type="project" value="UniProtKB-UniRule"/>
</dbReference>
<feature type="binding site" description="in other chain" evidence="5">
    <location>
        <begin position="179"/>
        <end position="182"/>
    </location>
    <ligand>
        <name>dUMP</name>
        <dbReference type="ChEBI" id="CHEBI:246422"/>
        <note>ligand shared between dimeric partners</note>
    </ligand>
</feature>
<comment type="subcellular location">
    <subcellularLocation>
        <location evidence="5">Cytoplasm</location>
    </subcellularLocation>
</comment>
<dbReference type="HAMAP" id="MF_00008">
    <property type="entry name" value="Thymidy_synth_bact"/>
    <property type="match status" value="1"/>
</dbReference>
<gene>
    <name evidence="5" type="primary">thyA</name>
    <name evidence="7" type="ORF">CIL05_07770</name>
</gene>
<comment type="function">
    <text evidence="5">Catalyzes the reductive methylation of 2'-deoxyuridine-5'-monophosphate (dUMP) to 2'-deoxythymidine-5'-monophosphate (dTMP) while utilizing 5,10-methylenetetrahydrofolate (mTHF) as the methyl donor and reductant in the reaction, yielding dihydrofolate (DHF) as a by-product. This enzymatic reaction provides an intracellular de novo source of dTMP, an essential precursor for DNA biosynthesis.</text>
</comment>
<feature type="binding site" evidence="5">
    <location>
        <position position="182"/>
    </location>
    <ligand>
        <name>(6R)-5,10-methylene-5,6,7,8-tetrahydrofolate</name>
        <dbReference type="ChEBI" id="CHEBI:15636"/>
    </ligand>
</feature>
<evidence type="ECO:0000256" key="1">
    <source>
        <dbReference type="ARBA" id="ARBA00011947"/>
    </source>
</evidence>
<dbReference type="GO" id="GO:0004799">
    <property type="term" value="F:thymidylate synthase activity"/>
    <property type="evidence" value="ECO:0007669"/>
    <property type="project" value="UniProtKB-UniRule"/>
</dbReference>
<dbReference type="EMBL" id="NPOA01000004">
    <property type="protein sequence ID" value="PAV30360.1"/>
    <property type="molecule type" value="Genomic_DNA"/>
</dbReference>
<proteinExistence type="inferred from homology"/>
<comment type="catalytic activity">
    <reaction evidence="5">
        <text>dUMP + (6R)-5,10-methylene-5,6,7,8-tetrahydrofolate = 7,8-dihydrofolate + dTMP</text>
        <dbReference type="Rhea" id="RHEA:12104"/>
        <dbReference type="ChEBI" id="CHEBI:15636"/>
        <dbReference type="ChEBI" id="CHEBI:57451"/>
        <dbReference type="ChEBI" id="CHEBI:63528"/>
        <dbReference type="ChEBI" id="CHEBI:246422"/>
        <dbReference type="EC" id="2.1.1.45"/>
    </reaction>
</comment>
<dbReference type="InterPro" id="IPR045097">
    <property type="entry name" value="Thymidate_synth/dCMP_Mease"/>
</dbReference>
<comment type="pathway">
    <text evidence="5">Pyrimidine metabolism; dTTP biosynthesis.</text>
</comment>
<evidence type="ECO:0000256" key="4">
    <source>
        <dbReference type="ARBA" id="ARBA00022727"/>
    </source>
</evidence>
<reference evidence="7 8" key="1">
    <citation type="submission" date="2017-08" db="EMBL/GenBank/DDBJ databases">
        <title>Virgibacillus indicus sp. nov. and Virgibacillus profoundi sp. nov, two moderately halophilic bacteria isolated from marine sediment by using the Microfluidic Streak Plate.</title>
        <authorList>
            <person name="Xu B."/>
            <person name="Hu B."/>
            <person name="Wang J."/>
            <person name="Zhu Y."/>
            <person name="Huang L."/>
            <person name="Du W."/>
            <person name="Huang Y."/>
        </authorList>
    </citation>
    <scope>NUCLEOTIDE SEQUENCE [LARGE SCALE GENOMIC DNA]</scope>
    <source>
        <strain evidence="7 8">IO3-P3-H5</strain>
    </source>
</reference>
<organism evidence="7 8">
    <name type="scientific">Virgibacillus profundi</name>
    <dbReference type="NCBI Taxonomy" id="2024555"/>
    <lineage>
        <taxon>Bacteria</taxon>
        <taxon>Bacillati</taxon>
        <taxon>Bacillota</taxon>
        <taxon>Bacilli</taxon>
        <taxon>Bacillales</taxon>
        <taxon>Bacillaceae</taxon>
        <taxon>Virgibacillus</taxon>
    </lineage>
</organism>
<accession>A0A2A2IGU0</accession>
<dbReference type="CDD" id="cd00351">
    <property type="entry name" value="TS_Pyrimidine_HMase"/>
    <property type="match status" value="1"/>
</dbReference>
<comment type="similarity">
    <text evidence="5">Belongs to the thymidylate synthase family. Bacterial-type ThyA subfamily.</text>
</comment>
<dbReference type="InterPro" id="IPR036926">
    <property type="entry name" value="Thymidate_synth/dCMP_Mease_sf"/>
</dbReference>
<feature type="binding site" description="in other chain" evidence="5">
    <location>
        <position position="190"/>
    </location>
    <ligand>
        <name>dUMP</name>
        <dbReference type="ChEBI" id="CHEBI:246422"/>
        <note>ligand shared between dimeric partners</note>
    </ligand>
</feature>
<dbReference type="PANTHER" id="PTHR11548:SF1">
    <property type="entry name" value="THYMIDYLATE SYNTHASE 1"/>
    <property type="match status" value="1"/>
</dbReference>
<dbReference type="SUPFAM" id="SSF55831">
    <property type="entry name" value="Thymidylate synthase/dCMP hydroxymethylase"/>
    <property type="match status" value="1"/>
</dbReference>
<dbReference type="InterPro" id="IPR000398">
    <property type="entry name" value="Thymidylate_synthase"/>
</dbReference>
<dbReference type="PANTHER" id="PTHR11548">
    <property type="entry name" value="THYMIDYLATE SYNTHASE 1"/>
    <property type="match status" value="1"/>
</dbReference>
<dbReference type="Gene3D" id="3.30.572.10">
    <property type="entry name" value="Thymidylate synthase/dCMP hydroxymethylase domain"/>
    <property type="match status" value="1"/>
</dbReference>
<dbReference type="UniPathway" id="UPA00575"/>
<dbReference type="PRINTS" id="PR00108">
    <property type="entry name" value="THYMDSNTHASE"/>
</dbReference>
<dbReference type="GO" id="GO:0032259">
    <property type="term" value="P:methylation"/>
    <property type="evidence" value="ECO:0007669"/>
    <property type="project" value="UniProtKB-KW"/>
</dbReference>
<feature type="domain" description="Thymidylate synthase/dCMP hydroxymethylase" evidence="6">
    <location>
        <begin position="8"/>
        <end position="276"/>
    </location>
</feature>
<dbReference type="Pfam" id="PF00303">
    <property type="entry name" value="Thymidylat_synt"/>
    <property type="match status" value="1"/>
</dbReference>
<evidence type="ECO:0000313" key="7">
    <source>
        <dbReference type="EMBL" id="PAV30360.1"/>
    </source>
</evidence>
<dbReference type="InterPro" id="IPR023451">
    <property type="entry name" value="Thymidate_synth/dCMP_Mease_dom"/>
</dbReference>